<sequence>MILEKLAPMNDVPQISALLRDGDTERVLQSQRGSHGVRGRTDTANPLCKIHGIKRIPAFQHFFKAPEKQALRPRIRHIVVINIGVYLHKPADAGDRVDDYSFRFVHLFYVVS</sequence>
<organism evidence="1">
    <name type="scientific">bioreactor metagenome</name>
    <dbReference type="NCBI Taxonomy" id="1076179"/>
    <lineage>
        <taxon>unclassified sequences</taxon>
        <taxon>metagenomes</taxon>
        <taxon>ecological metagenomes</taxon>
    </lineage>
</organism>
<dbReference type="EMBL" id="VSSQ01003831">
    <property type="protein sequence ID" value="MPM22545.1"/>
    <property type="molecule type" value="Genomic_DNA"/>
</dbReference>
<name>A0A644Y1Z1_9ZZZZ</name>
<evidence type="ECO:0000313" key="1">
    <source>
        <dbReference type="EMBL" id="MPM22545.1"/>
    </source>
</evidence>
<comment type="caution">
    <text evidence="1">The sequence shown here is derived from an EMBL/GenBank/DDBJ whole genome shotgun (WGS) entry which is preliminary data.</text>
</comment>
<reference evidence="1" key="1">
    <citation type="submission" date="2019-08" db="EMBL/GenBank/DDBJ databases">
        <authorList>
            <person name="Kucharzyk K."/>
            <person name="Murdoch R.W."/>
            <person name="Higgins S."/>
            <person name="Loffler F."/>
        </authorList>
    </citation>
    <scope>NUCLEOTIDE SEQUENCE</scope>
</reference>
<gene>
    <name evidence="1" type="ORF">SDC9_69002</name>
</gene>
<accession>A0A644Y1Z1</accession>
<proteinExistence type="predicted"/>
<dbReference type="AlphaFoldDB" id="A0A644Y1Z1"/>
<protein>
    <submittedName>
        <fullName evidence="1">Uncharacterized protein</fullName>
    </submittedName>
</protein>